<keyword evidence="1" id="KW-0863">Zinc-finger</keyword>
<dbReference type="InterPro" id="IPR021109">
    <property type="entry name" value="Peptidase_aspartic_dom_sf"/>
</dbReference>
<keyword evidence="1" id="KW-0479">Metal-binding</keyword>
<keyword evidence="4" id="KW-1185">Reference proteome</keyword>
<organism evidence="4 5">
    <name type="scientific">Strongyloides venezuelensis</name>
    <name type="common">Threadworm</name>
    <dbReference type="NCBI Taxonomy" id="75913"/>
    <lineage>
        <taxon>Eukaryota</taxon>
        <taxon>Metazoa</taxon>
        <taxon>Ecdysozoa</taxon>
        <taxon>Nematoda</taxon>
        <taxon>Chromadorea</taxon>
        <taxon>Rhabditida</taxon>
        <taxon>Tylenchina</taxon>
        <taxon>Panagrolaimomorpha</taxon>
        <taxon>Strongyloidoidea</taxon>
        <taxon>Strongyloididae</taxon>
        <taxon>Strongyloides</taxon>
    </lineage>
</organism>
<dbReference type="InterPro" id="IPR036875">
    <property type="entry name" value="Znf_CCHC_sf"/>
</dbReference>
<reference evidence="5" key="2">
    <citation type="submission" date="2015-08" db="UniProtKB">
        <authorList>
            <consortium name="WormBaseParasite"/>
        </authorList>
    </citation>
    <scope>IDENTIFICATION</scope>
</reference>
<feature type="region of interest" description="Disordered" evidence="2">
    <location>
        <begin position="134"/>
        <end position="169"/>
    </location>
</feature>
<feature type="domain" description="CCHC-type" evidence="3">
    <location>
        <begin position="167"/>
        <end position="183"/>
    </location>
</feature>
<dbReference type="Pfam" id="PF13650">
    <property type="entry name" value="Asp_protease_2"/>
    <property type="match status" value="1"/>
</dbReference>
<evidence type="ECO:0000313" key="4">
    <source>
        <dbReference type="Proteomes" id="UP000035680"/>
    </source>
</evidence>
<feature type="compositionally biased region" description="Basic and acidic residues" evidence="2">
    <location>
        <begin position="148"/>
        <end position="164"/>
    </location>
</feature>
<dbReference type="SUPFAM" id="SSF57756">
    <property type="entry name" value="Retrovirus zinc finger-like domains"/>
    <property type="match status" value="1"/>
</dbReference>
<evidence type="ECO:0000256" key="2">
    <source>
        <dbReference type="SAM" id="MobiDB-lite"/>
    </source>
</evidence>
<evidence type="ECO:0000313" key="5">
    <source>
        <dbReference type="WBParaSite" id="SVE_0768800.1"/>
    </source>
</evidence>
<evidence type="ECO:0000259" key="3">
    <source>
        <dbReference type="PROSITE" id="PS50158"/>
    </source>
</evidence>
<name>A0A0K0FFP4_STRVS</name>
<dbReference type="InterPro" id="IPR001878">
    <property type="entry name" value="Znf_CCHC"/>
</dbReference>
<dbReference type="SUPFAM" id="SSF50630">
    <property type="entry name" value="Acid proteases"/>
    <property type="match status" value="1"/>
</dbReference>
<dbReference type="Proteomes" id="UP000035680">
    <property type="component" value="Unassembled WGS sequence"/>
</dbReference>
<keyword evidence="1" id="KW-0862">Zinc</keyword>
<proteinExistence type="predicted"/>
<reference evidence="4" key="1">
    <citation type="submission" date="2014-07" db="EMBL/GenBank/DDBJ databases">
        <authorList>
            <person name="Martin A.A"/>
            <person name="De Silva N."/>
        </authorList>
    </citation>
    <scope>NUCLEOTIDE SEQUENCE</scope>
</reference>
<sequence>MLLDGKPLDDLELYPELLENYEDLIKHLQHNYNQKESRDSAARELQLHLRTKPKRINDLDEYALKLEKLVDIIERGSSKESIMRRKLDLLVDSITNKCKSKCVSVRHSTFREAVTYVKTIWNYDLTAALSTKSNNSILNRSQPPNTNGRDKTKRHENSNRKENPQVKCHGCGKIGHTRPRCPENLSNGKTSNSIIRTKPFCVENILEKIKQLKSQELIAIEVQVNDINVVALCDTGTNVVTVHPELANYLGLKKDKLIHIGSIAGGKTEKMSNQPITVNYNFKSTVIKETMIAAQLCLFSLYQLIIGNQVMKNLGIEIMLKTYLYLK</sequence>
<accession>A0A0K0FFP4</accession>
<dbReference type="Gene3D" id="2.40.70.10">
    <property type="entry name" value="Acid Proteases"/>
    <property type="match status" value="1"/>
</dbReference>
<dbReference type="WBParaSite" id="SVE_0768800.1">
    <property type="protein sequence ID" value="SVE_0768800.1"/>
    <property type="gene ID" value="SVE_0768800"/>
</dbReference>
<evidence type="ECO:0000256" key="1">
    <source>
        <dbReference type="PROSITE-ProRule" id="PRU00047"/>
    </source>
</evidence>
<feature type="compositionally biased region" description="Polar residues" evidence="2">
    <location>
        <begin position="134"/>
        <end position="147"/>
    </location>
</feature>
<dbReference type="GO" id="GO:0019899">
    <property type="term" value="F:enzyme binding"/>
    <property type="evidence" value="ECO:0007669"/>
    <property type="project" value="UniProtKB-ARBA"/>
</dbReference>
<dbReference type="GO" id="GO:0008270">
    <property type="term" value="F:zinc ion binding"/>
    <property type="evidence" value="ECO:0007669"/>
    <property type="project" value="UniProtKB-KW"/>
</dbReference>
<dbReference type="GO" id="GO:0003676">
    <property type="term" value="F:nucleic acid binding"/>
    <property type="evidence" value="ECO:0007669"/>
    <property type="project" value="InterPro"/>
</dbReference>
<dbReference type="AlphaFoldDB" id="A0A0K0FFP4"/>
<dbReference type="PROSITE" id="PS50158">
    <property type="entry name" value="ZF_CCHC"/>
    <property type="match status" value="1"/>
</dbReference>
<protein>
    <submittedName>
        <fullName evidence="5">CCHC-type domain-containing protein</fullName>
    </submittedName>
</protein>